<feature type="compositionally biased region" description="Basic residues" evidence="5">
    <location>
        <begin position="223"/>
        <end position="232"/>
    </location>
</feature>
<dbReference type="InterPro" id="IPR051326">
    <property type="entry name" value="Kynurenine-oxoglutarate_AT"/>
</dbReference>
<organism evidence="7 8">
    <name type="scientific">Platanthera zijinensis</name>
    <dbReference type="NCBI Taxonomy" id="2320716"/>
    <lineage>
        <taxon>Eukaryota</taxon>
        <taxon>Viridiplantae</taxon>
        <taxon>Streptophyta</taxon>
        <taxon>Embryophyta</taxon>
        <taxon>Tracheophyta</taxon>
        <taxon>Spermatophyta</taxon>
        <taxon>Magnoliopsida</taxon>
        <taxon>Liliopsida</taxon>
        <taxon>Asparagales</taxon>
        <taxon>Orchidaceae</taxon>
        <taxon>Orchidoideae</taxon>
        <taxon>Orchideae</taxon>
        <taxon>Orchidinae</taxon>
        <taxon>Platanthera</taxon>
    </lineage>
</organism>
<keyword evidence="2" id="KW-0032">Aminotransferase</keyword>
<dbReference type="Gene3D" id="3.90.1150.10">
    <property type="entry name" value="Aspartate Aminotransferase, domain 1"/>
    <property type="match status" value="1"/>
</dbReference>
<keyword evidence="8" id="KW-1185">Reference proteome</keyword>
<dbReference type="InterPro" id="IPR015424">
    <property type="entry name" value="PyrdxlP-dep_Trfase"/>
</dbReference>
<gene>
    <name evidence="7" type="ORF">KSP39_PZI017389</name>
</gene>
<evidence type="ECO:0000256" key="2">
    <source>
        <dbReference type="ARBA" id="ARBA00022576"/>
    </source>
</evidence>
<dbReference type="Gene3D" id="3.40.640.10">
    <property type="entry name" value="Type I PLP-dependent aspartate aminotransferase-like (Major domain)"/>
    <property type="match status" value="1"/>
</dbReference>
<sequence length="307" mass="34599">MMRSSHVISGWRIGWACAPANIASAIRNIHVKLTDSAPAPFQEAALTALKSSREYFQSLKTSYEARRDYAVEMLSELGLRIEFKPQGSIFVFAELPEKWSNSDVDFVRMLTEKAGVVAVPGCGFFHDKSGSAGKYCDRFVRFAFCKSDETLRTAARRFRELAAGKVQDRFQTKWRGFISWSRWSGGGSNGGADLGTFGQQKENIFRGFRPSKREDRSSIWRRNGYRRNKKSVQHNPPTDNNNRSFLIAGNHNIPPPFSSSEKDLHLVGKPKLELMYFSLGSVWDSSGGLKSYCPDRAVLKELSGEQF</sequence>
<dbReference type="EMBL" id="JBBWWQ010000015">
    <property type="protein sequence ID" value="KAK8928829.1"/>
    <property type="molecule type" value="Genomic_DNA"/>
</dbReference>
<dbReference type="InterPro" id="IPR004839">
    <property type="entry name" value="Aminotransferase_I/II_large"/>
</dbReference>
<dbReference type="PANTHER" id="PTHR43807">
    <property type="entry name" value="FI04487P"/>
    <property type="match status" value="1"/>
</dbReference>
<name>A0AAP0G027_9ASPA</name>
<dbReference type="InterPro" id="IPR015421">
    <property type="entry name" value="PyrdxlP-dep_Trfase_major"/>
</dbReference>
<evidence type="ECO:0000313" key="8">
    <source>
        <dbReference type="Proteomes" id="UP001418222"/>
    </source>
</evidence>
<protein>
    <recommendedName>
        <fullName evidence="6">Aminotransferase class I/classII large domain-containing protein</fullName>
    </recommendedName>
</protein>
<dbReference type="InterPro" id="IPR015422">
    <property type="entry name" value="PyrdxlP-dep_Trfase_small"/>
</dbReference>
<evidence type="ECO:0000256" key="3">
    <source>
        <dbReference type="ARBA" id="ARBA00022679"/>
    </source>
</evidence>
<keyword evidence="4" id="KW-0663">Pyridoxal phosphate</keyword>
<feature type="domain" description="Aminotransferase class I/classII large" evidence="6">
    <location>
        <begin position="8"/>
        <end position="158"/>
    </location>
</feature>
<proteinExistence type="predicted"/>
<dbReference type="SUPFAM" id="SSF53383">
    <property type="entry name" value="PLP-dependent transferases"/>
    <property type="match status" value="1"/>
</dbReference>
<evidence type="ECO:0000256" key="5">
    <source>
        <dbReference type="SAM" id="MobiDB-lite"/>
    </source>
</evidence>
<reference evidence="7 8" key="1">
    <citation type="journal article" date="2022" name="Nat. Plants">
        <title>Genomes of leafy and leafless Platanthera orchids illuminate the evolution of mycoheterotrophy.</title>
        <authorList>
            <person name="Li M.H."/>
            <person name="Liu K.W."/>
            <person name="Li Z."/>
            <person name="Lu H.C."/>
            <person name="Ye Q.L."/>
            <person name="Zhang D."/>
            <person name="Wang J.Y."/>
            <person name="Li Y.F."/>
            <person name="Zhong Z.M."/>
            <person name="Liu X."/>
            <person name="Yu X."/>
            <person name="Liu D.K."/>
            <person name="Tu X.D."/>
            <person name="Liu B."/>
            <person name="Hao Y."/>
            <person name="Liao X.Y."/>
            <person name="Jiang Y.T."/>
            <person name="Sun W.H."/>
            <person name="Chen J."/>
            <person name="Chen Y.Q."/>
            <person name="Ai Y."/>
            <person name="Zhai J.W."/>
            <person name="Wu S.S."/>
            <person name="Zhou Z."/>
            <person name="Hsiao Y.Y."/>
            <person name="Wu W.L."/>
            <person name="Chen Y.Y."/>
            <person name="Lin Y.F."/>
            <person name="Hsu J.L."/>
            <person name="Li C.Y."/>
            <person name="Wang Z.W."/>
            <person name="Zhao X."/>
            <person name="Zhong W.Y."/>
            <person name="Ma X.K."/>
            <person name="Ma L."/>
            <person name="Huang J."/>
            <person name="Chen G.Z."/>
            <person name="Huang M.Z."/>
            <person name="Huang L."/>
            <person name="Peng D.H."/>
            <person name="Luo Y.B."/>
            <person name="Zou S.Q."/>
            <person name="Chen S.P."/>
            <person name="Lan S."/>
            <person name="Tsai W.C."/>
            <person name="Van de Peer Y."/>
            <person name="Liu Z.J."/>
        </authorList>
    </citation>
    <scope>NUCLEOTIDE SEQUENCE [LARGE SCALE GENOMIC DNA]</scope>
    <source>
        <strain evidence="7">Lor287</strain>
    </source>
</reference>
<evidence type="ECO:0000313" key="7">
    <source>
        <dbReference type="EMBL" id="KAK8928829.1"/>
    </source>
</evidence>
<keyword evidence="3" id="KW-0808">Transferase</keyword>
<dbReference type="FunFam" id="3.90.1150.10:FF:000096">
    <property type="entry name" value="ATP-binding cassette sub-family A member 3-like Protein"/>
    <property type="match status" value="1"/>
</dbReference>
<evidence type="ECO:0000256" key="1">
    <source>
        <dbReference type="ARBA" id="ARBA00001933"/>
    </source>
</evidence>
<comment type="caution">
    <text evidence="7">The sequence shown here is derived from an EMBL/GenBank/DDBJ whole genome shotgun (WGS) entry which is preliminary data.</text>
</comment>
<feature type="region of interest" description="Disordered" evidence="5">
    <location>
        <begin position="222"/>
        <end position="252"/>
    </location>
</feature>
<dbReference type="Pfam" id="PF00155">
    <property type="entry name" value="Aminotran_1_2"/>
    <property type="match status" value="1"/>
</dbReference>
<dbReference type="GO" id="GO:0016212">
    <property type="term" value="F:kynurenine-oxoglutarate transaminase activity"/>
    <property type="evidence" value="ECO:0007669"/>
    <property type="project" value="TreeGrafter"/>
</dbReference>
<feature type="compositionally biased region" description="Polar residues" evidence="5">
    <location>
        <begin position="233"/>
        <end position="244"/>
    </location>
</feature>
<comment type="cofactor">
    <cofactor evidence="1">
        <name>pyridoxal 5'-phosphate</name>
        <dbReference type="ChEBI" id="CHEBI:597326"/>
    </cofactor>
</comment>
<dbReference type="CDD" id="cd00609">
    <property type="entry name" value="AAT_like"/>
    <property type="match status" value="1"/>
</dbReference>
<evidence type="ECO:0000256" key="4">
    <source>
        <dbReference type="ARBA" id="ARBA00022898"/>
    </source>
</evidence>
<accession>A0AAP0G027</accession>
<dbReference type="Proteomes" id="UP001418222">
    <property type="component" value="Unassembled WGS sequence"/>
</dbReference>
<dbReference type="AlphaFoldDB" id="A0AAP0G027"/>
<dbReference type="PANTHER" id="PTHR43807:SF12">
    <property type="entry name" value="AMINOTRANSFERASE, CLASSES I AND II FAMILY PROTEIN, EXPRESSED"/>
    <property type="match status" value="1"/>
</dbReference>
<dbReference type="GO" id="GO:0030170">
    <property type="term" value="F:pyridoxal phosphate binding"/>
    <property type="evidence" value="ECO:0007669"/>
    <property type="project" value="InterPro"/>
</dbReference>
<evidence type="ECO:0000259" key="6">
    <source>
        <dbReference type="Pfam" id="PF00155"/>
    </source>
</evidence>
<dbReference type="GO" id="GO:0005737">
    <property type="term" value="C:cytoplasm"/>
    <property type="evidence" value="ECO:0007669"/>
    <property type="project" value="TreeGrafter"/>
</dbReference>